<protein>
    <submittedName>
        <fullName evidence="1">Uncharacterized protein</fullName>
    </submittedName>
</protein>
<comment type="caution">
    <text evidence="1">The sequence shown here is derived from an EMBL/GenBank/DDBJ whole genome shotgun (WGS) entry which is preliminary data.</text>
</comment>
<sequence length="117" mass="13898">MNVYPWTFEKKLENIQIAKRAINLQTAGLWVIINKNSEFQVWKICRIPDSIVSSYYCFFISLNIQYLNILHLIKRLCEFKSPDFQDFLDLSLLNNSVHNYSFNFQLNKIDSSKKTKP</sequence>
<name>A0A3M7T8B0_BRAPC</name>
<dbReference type="AlphaFoldDB" id="A0A3M7T8B0"/>
<evidence type="ECO:0000313" key="2">
    <source>
        <dbReference type="Proteomes" id="UP000276133"/>
    </source>
</evidence>
<keyword evidence="2" id="KW-1185">Reference proteome</keyword>
<organism evidence="1 2">
    <name type="scientific">Brachionus plicatilis</name>
    <name type="common">Marine rotifer</name>
    <name type="synonym">Brachionus muelleri</name>
    <dbReference type="NCBI Taxonomy" id="10195"/>
    <lineage>
        <taxon>Eukaryota</taxon>
        <taxon>Metazoa</taxon>
        <taxon>Spiralia</taxon>
        <taxon>Gnathifera</taxon>
        <taxon>Rotifera</taxon>
        <taxon>Eurotatoria</taxon>
        <taxon>Monogononta</taxon>
        <taxon>Pseudotrocha</taxon>
        <taxon>Ploima</taxon>
        <taxon>Brachionidae</taxon>
        <taxon>Brachionus</taxon>
    </lineage>
</organism>
<proteinExistence type="predicted"/>
<accession>A0A3M7T8B0</accession>
<reference evidence="1 2" key="1">
    <citation type="journal article" date="2018" name="Sci. Rep.">
        <title>Genomic signatures of local adaptation to the degree of environmental predictability in rotifers.</title>
        <authorList>
            <person name="Franch-Gras L."/>
            <person name="Hahn C."/>
            <person name="Garcia-Roger E.M."/>
            <person name="Carmona M.J."/>
            <person name="Serra M."/>
            <person name="Gomez A."/>
        </authorList>
    </citation>
    <scope>NUCLEOTIDE SEQUENCE [LARGE SCALE GENOMIC DNA]</scope>
    <source>
        <strain evidence="1">HYR1</strain>
    </source>
</reference>
<evidence type="ECO:0000313" key="1">
    <source>
        <dbReference type="EMBL" id="RNA44313.1"/>
    </source>
</evidence>
<dbReference type="EMBL" id="REGN01000122">
    <property type="protein sequence ID" value="RNA44313.1"/>
    <property type="molecule type" value="Genomic_DNA"/>
</dbReference>
<dbReference type="Proteomes" id="UP000276133">
    <property type="component" value="Unassembled WGS sequence"/>
</dbReference>
<gene>
    <name evidence="1" type="ORF">BpHYR1_026618</name>
</gene>